<sequence length="418" mass="48373">MKKFRLSAQGLQQTALCAKEHNFTFIAGEHEYHCHSFFADFISPKIAEMHLTDPLADTFYIDLNDDNYEFQKIIDLMQGKTISNVRPSYITKVAKILRNQELFDAFSVKLDYNAEEPDFQGIIAIIDEKHDFGLDYSTEVNFLAQHFHDIPHKLLYGLPLPVMEKILTSKLLLIDSEEEIFNIVCNLIKYNGPEYAHLFSNVIFENLDSKTMSSFIKEFDPSNIDASIWNVIKSRLTLEVQCSIDYSRYKKLVTKIPHNPENPFAGVFDFLFKAKKGLLPKNLVSVFLSNETHIADKFFARDSTSPWHFTEKYDNYLQLDFKSSLIAMTGYEIKMGGSGSSRSSDNFHDWVIEVSDDQTNWEIVDKKERNTDLAPDSSMYFELEKQTPPSRFIRWRITKDPGKSSNNTLNIKQFEIYG</sequence>
<protein>
    <submittedName>
        <fullName evidence="1">Uncharacterized protein</fullName>
    </submittedName>
</protein>
<evidence type="ECO:0000313" key="2">
    <source>
        <dbReference type="Proteomes" id="UP000001542"/>
    </source>
</evidence>
<reference evidence="1" key="2">
    <citation type="journal article" date="2007" name="Science">
        <title>Draft genome sequence of the sexually transmitted pathogen Trichomonas vaginalis.</title>
        <authorList>
            <person name="Carlton J.M."/>
            <person name="Hirt R.P."/>
            <person name="Silva J.C."/>
            <person name="Delcher A.L."/>
            <person name="Schatz M."/>
            <person name="Zhao Q."/>
            <person name="Wortman J.R."/>
            <person name="Bidwell S.L."/>
            <person name="Alsmark U.C.M."/>
            <person name="Besteiro S."/>
            <person name="Sicheritz-Ponten T."/>
            <person name="Noel C.J."/>
            <person name="Dacks J.B."/>
            <person name="Foster P.G."/>
            <person name="Simillion C."/>
            <person name="Van de Peer Y."/>
            <person name="Miranda-Saavedra D."/>
            <person name="Barton G.J."/>
            <person name="Westrop G.D."/>
            <person name="Mueller S."/>
            <person name="Dessi D."/>
            <person name="Fiori P.L."/>
            <person name="Ren Q."/>
            <person name="Paulsen I."/>
            <person name="Zhang H."/>
            <person name="Bastida-Corcuera F.D."/>
            <person name="Simoes-Barbosa A."/>
            <person name="Brown M.T."/>
            <person name="Hayes R.D."/>
            <person name="Mukherjee M."/>
            <person name="Okumura C.Y."/>
            <person name="Schneider R."/>
            <person name="Smith A.J."/>
            <person name="Vanacova S."/>
            <person name="Villalvazo M."/>
            <person name="Haas B.J."/>
            <person name="Pertea M."/>
            <person name="Feldblyum T.V."/>
            <person name="Utterback T.R."/>
            <person name="Shu C.L."/>
            <person name="Osoegawa K."/>
            <person name="de Jong P.J."/>
            <person name="Hrdy I."/>
            <person name="Horvathova L."/>
            <person name="Zubacova Z."/>
            <person name="Dolezal P."/>
            <person name="Malik S.B."/>
            <person name="Logsdon J.M. Jr."/>
            <person name="Henze K."/>
            <person name="Gupta A."/>
            <person name="Wang C.C."/>
            <person name="Dunne R.L."/>
            <person name="Upcroft J.A."/>
            <person name="Upcroft P."/>
            <person name="White O."/>
            <person name="Salzberg S.L."/>
            <person name="Tang P."/>
            <person name="Chiu C.-H."/>
            <person name="Lee Y.-S."/>
            <person name="Embley T.M."/>
            <person name="Coombs G.H."/>
            <person name="Mottram J.C."/>
            <person name="Tachezy J."/>
            <person name="Fraser-Liggett C.M."/>
            <person name="Johnson P.J."/>
        </authorList>
    </citation>
    <scope>NUCLEOTIDE SEQUENCE [LARGE SCALE GENOMIC DNA]</scope>
    <source>
        <strain evidence="1">G3</strain>
    </source>
</reference>
<dbReference type="VEuPathDB" id="TrichDB:TVAG_426300"/>
<dbReference type="OrthoDB" id="10586295at2759"/>
<dbReference type="EMBL" id="DS113270">
    <property type="protein sequence ID" value="EAY14437.1"/>
    <property type="molecule type" value="Genomic_DNA"/>
</dbReference>
<dbReference type="SUPFAM" id="SSF49785">
    <property type="entry name" value="Galactose-binding domain-like"/>
    <property type="match status" value="1"/>
</dbReference>
<dbReference type="Gene3D" id="2.60.120.260">
    <property type="entry name" value="Galactose-binding domain-like"/>
    <property type="match status" value="1"/>
</dbReference>
<reference evidence="1" key="1">
    <citation type="submission" date="2006-10" db="EMBL/GenBank/DDBJ databases">
        <authorList>
            <person name="Amadeo P."/>
            <person name="Zhao Q."/>
            <person name="Wortman J."/>
            <person name="Fraser-Liggett C."/>
            <person name="Carlton J."/>
        </authorList>
    </citation>
    <scope>NUCLEOTIDE SEQUENCE</scope>
    <source>
        <strain evidence="1">G3</strain>
    </source>
</reference>
<dbReference type="SMR" id="A2DYP7"/>
<dbReference type="VEuPathDB" id="TrichDB:TVAGG3_0850520"/>
<name>A2DYP7_TRIV3</name>
<dbReference type="InParanoid" id="A2DYP7"/>
<evidence type="ECO:0000313" key="1">
    <source>
        <dbReference type="EMBL" id="EAY14437.1"/>
    </source>
</evidence>
<keyword evidence="2" id="KW-1185">Reference proteome</keyword>
<dbReference type="Proteomes" id="UP000001542">
    <property type="component" value="Unassembled WGS sequence"/>
</dbReference>
<dbReference type="AlphaFoldDB" id="A2DYP7"/>
<dbReference type="KEGG" id="tva:4772425"/>
<gene>
    <name evidence="1" type="ORF">TVAG_426300</name>
</gene>
<proteinExistence type="predicted"/>
<organism evidence="1 2">
    <name type="scientific">Trichomonas vaginalis (strain ATCC PRA-98 / G3)</name>
    <dbReference type="NCBI Taxonomy" id="412133"/>
    <lineage>
        <taxon>Eukaryota</taxon>
        <taxon>Metamonada</taxon>
        <taxon>Parabasalia</taxon>
        <taxon>Trichomonadida</taxon>
        <taxon>Trichomonadidae</taxon>
        <taxon>Trichomonas</taxon>
    </lineage>
</organism>
<dbReference type="InterPro" id="IPR008979">
    <property type="entry name" value="Galactose-bd-like_sf"/>
</dbReference>
<accession>A2DYP7</accession>